<dbReference type="InterPro" id="IPR055259">
    <property type="entry name" value="YkvP/CgeB_Glyco_trans-like"/>
</dbReference>
<comment type="caution">
    <text evidence="2">The sequence shown here is derived from an EMBL/GenBank/DDBJ whole genome shotgun (WGS) entry which is preliminary data.</text>
</comment>
<evidence type="ECO:0000313" key="3">
    <source>
        <dbReference type="Proteomes" id="UP000031197"/>
    </source>
</evidence>
<feature type="domain" description="Spore protein YkvP/CgeB glycosyl transferase-like" evidence="1">
    <location>
        <begin position="163"/>
        <end position="297"/>
    </location>
</feature>
<reference evidence="2 3" key="1">
    <citation type="submission" date="2014-12" db="EMBL/GenBank/DDBJ databases">
        <title>Genome sequencing of Alteromonas marina AD001.</title>
        <authorList>
            <person name="Adrian T.G.S."/>
            <person name="Chan K.G."/>
        </authorList>
    </citation>
    <scope>NUCLEOTIDE SEQUENCE [LARGE SCALE GENOMIC DNA]</scope>
    <source>
        <strain evidence="2 3">AD001</strain>
    </source>
</reference>
<organism evidence="2 3">
    <name type="scientific">Alteromonas marina</name>
    <dbReference type="NCBI Taxonomy" id="203795"/>
    <lineage>
        <taxon>Bacteria</taxon>
        <taxon>Pseudomonadati</taxon>
        <taxon>Pseudomonadota</taxon>
        <taxon>Gammaproteobacteria</taxon>
        <taxon>Alteromonadales</taxon>
        <taxon>Alteromonadaceae</taxon>
        <taxon>Alteromonas/Salinimonas group</taxon>
        <taxon>Alteromonas</taxon>
    </lineage>
</organism>
<name>A0A0B3YB96_9ALTE</name>
<dbReference type="Proteomes" id="UP000031197">
    <property type="component" value="Unassembled WGS sequence"/>
</dbReference>
<protein>
    <recommendedName>
        <fullName evidence="1">Spore protein YkvP/CgeB glycosyl transferase-like domain-containing protein</fullName>
    </recommendedName>
</protein>
<sequence length="302" mass="34961">MFEFSIASPHKNVLWYDYRVFINTKHELEKLGCVYKKNAVNRVYLLSPPVRKSYEDVSEFEPDANNIAIIYSHFEKVENLNGFNKVFVPSNLVQDFLLKKRKESSQWFKKNPFLDSKKKLEVLPPYSSLSEKKGKPNLPQCDLCFIGSPRIRPIVEDILPIVEKHNLNFHLYGPGWERYSGNPSAKKFVVAKTIEYHQFADLALAAKICLIDHHETMNEIGAVSHKYVDHLHSGAFLISDKNKDALENYAGVCYQNSKELEELVDFYLKNPIGREEKRREQLDIAKNYTTLNAAKKLMANFI</sequence>
<dbReference type="Pfam" id="PF13524">
    <property type="entry name" value="Glyco_trans_1_2"/>
    <property type="match status" value="1"/>
</dbReference>
<keyword evidence="3" id="KW-1185">Reference proteome</keyword>
<dbReference type="EMBL" id="JWLW01000010">
    <property type="protein sequence ID" value="KHT54950.1"/>
    <property type="molecule type" value="Genomic_DNA"/>
</dbReference>
<gene>
    <name evidence="2" type="ORF">RJ41_05025</name>
</gene>
<dbReference type="AlphaFoldDB" id="A0A0B3YB96"/>
<accession>A0A0B3YB96</accession>
<dbReference type="RefSeq" id="WP_039217797.1">
    <property type="nucleotide sequence ID" value="NZ_JWLW01000010.1"/>
</dbReference>
<proteinExistence type="predicted"/>
<evidence type="ECO:0000259" key="1">
    <source>
        <dbReference type="Pfam" id="PF13524"/>
    </source>
</evidence>
<evidence type="ECO:0000313" key="2">
    <source>
        <dbReference type="EMBL" id="KHT54950.1"/>
    </source>
</evidence>
<dbReference type="OrthoDB" id="6333825at2"/>